<proteinExistence type="predicted"/>
<keyword evidence="2" id="KW-1185">Reference proteome</keyword>
<organism evidence="1 2">
    <name type="scientific">Acanthosepion pharaonis</name>
    <name type="common">Pharaoh cuttlefish</name>
    <name type="synonym">Sepia pharaonis</name>
    <dbReference type="NCBI Taxonomy" id="158019"/>
    <lineage>
        <taxon>Eukaryota</taxon>
        <taxon>Metazoa</taxon>
        <taxon>Spiralia</taxon>
        <taxon>Lophotrochozoa</taxon>
        <taxon>Mollusca</taxon>
        <taxon>Cephalopoda</taxon>
        <taxon>Coleoidea</taxon>
        <taxon>Decapodiformes</taxon>
        <taxon>Sepiida</taxon>
        <taxon>Sepiina</taxon>
        <taxon>Sepiidae</taxon>
        <taxon>Acanthosepion</taxon>
    </lineage>
</organism>
<dbReference type="AlphaFoldDB" id="A0A812CNR1"/>
<accession>A0A812CNR1</accession>
<evidence type="ECO:0000313" key="1">
    <source>
        <dbReference type="EMBL" id="CAE1274644.1"/>
    </source>
</evidence>
<gene>
    <name evidence="1" type="ORF">SPHA_38992</name>
</gene>
<dbReference type="EMBL" id="CAHIKZ030001796">
    <property type="protein sequence ID" value="CAE1274644.1"/>
    <property type="molecule type" value="Genomic_DNA"/>
</dbReference>
<sequence>MNTLKVFVAQFPSLCSIITFKLTLYFSQPTLLLLLCQTRSFCLDHSLSKQLCLFLTPPSAMSISLPLKSILYISLSLFLNCCFFSTLLKQLLLSLSHQVCISLSCELCVSHFFEPDLHLSLSLEVALHLPSYLSLSGFASLLLSISLTLSAALRLPPYHSPSLSLSLSEILHLPPSLALLRQYCVFLPLSLTIFAALYLSPSRFLEAALCLPPCLSQGSFASSPHPLKEALHIPPSFVCSFASVSLSPSLEAALHLLSLHLPASLSR</sequence>
<name>A0A812CNR1_ACAPH</name>
<reference evidence="1" key="1">
    <citation type="submission" date="2021-01" db="EMBL/GenBank/DDBJ databases">
        <authorList>
            <person name="Li R."/>
            <person name="Bekaert M."/>
        </authorList>
    </citation>
    <scope>NUCLEOTIDE SEQUENCE</scope>
    <source>
        <strain evidence="1">Farmed</strain>
    </source>
</reference>
<protein>
    <submittedName>
        <fullName evidence="1">Uncharacterized protein</fullName>
    </submittedName>
</protein>
<dbReference type="Proteomes" id="UP000597762">
    <property type="component" value="Unassembled WGS sequence"/>
</dbReference>
<comment type="caution">
    <text evidence="1">The sequence shown here is derived from an EMBL/GenBank/DDBJ whole genome shotgun (WGS) entry which is preliminary data.</text>
</comment>
<evidence type="ECO:0000313" key="2">
    <source>
        <dbReference type="Proteomes" id="UP000597762"/>
    </source>
</evidence>